<dbReference type="SUPFAM" id="SSF49785">
    <property type="entry name" value="Galactose-binding domain-like"/>
    <property type="match status" value="2"/>
</dbReference>
<evidence type="ECO:0000313" key="3">
    <source>
        <dbReference type="EMBL" id="RKN85581.1"/>
    </source>
</evidence>
<dbReference type="EMBL" id="RBAH01000004">
    <property type="protein sequence ID" value="RKN85581.1"/>
    <property type="molecule type" value="Genomic_DNA"/>
</dbReference>
<dbReference type="Pfam" id="PF02018">
    <property type="entry name" value="CBM_4_9"/>
    <property type="match status" value="2"/>
</dbReference>
<dbReference type="InterPro" id="IPR008979">
    <property type="entry name" value="Galactose-bd-like_sf"/>
</dbReference>
<evidence type="ECO:0000313" key="4">
    <source>
        <dbReference type="Proteomes" id="UP000282311"/>
    </source>
</evidence>
<dbReference type="AlphaFoldDB" id="A0A3B0CL44"/>
<organism evidence="3 4">
    <name type="scientific">Paenibacillus ginsengarvi</name>
    <dbReference type="NCBI Taxonomy" id="400777"/>
    <lineage>
        <taxon>Bacteria</taxon>
        <taxon>Bacillati</taxon>
        <taxon>Bacillota</taxon>
        <taxon>Bacilli</taxon>
        <taxon>Bacillales</taxon>
        <taxon>Paenibacillaceae</taxon>
        <taxon>Paenibacillus</taxon>
    </lineage>
</organism>
<dbReference type="RefSeq" id="WP_120746603.1">
    <property type="nucleotide sequence ID" value="NZ_RBAH01000004.1"/>
</dbReference>
<dbReference type="InterPro" id="IPR003305">
    <property type="entry name" value="CenC_carb-bd"/>
</dbReference>
<dbReference type="SUPFAM" id="SSF51445">
    <property type="entry name" value="(Trans)glycosidases"/>
    <property type="match status" value="1"/>
</dbReference>
<feature type="domain" description="CBM-cenC" evidence="2">
    <location>
        <begin position="40"/>
        <end position="177"/>
    </location>
</feature>
<gene>
    <name evidence="3" type="ORF">D7M11_07805</name>
</gene>
<dbReference type="OrthoDB" id="9776737at2"/>
<comment type="caution">
    <text evidence="3">The sequence shown here is derived from an EMBL/GenBank/DDBJ whole genome shotgun (WGS) entry which is preliminary data.</text>
</comment>
<dbReference type="GO" id="GO:0016798">
    <property type="term" value="F:hydrolase activity, acting on glycosyl bonds"/>
    <property type="evidence" value="ECO:0007669"/>
    <property type="project" value="InterPro"/>
</dbReference>
<dbReference type="Gene3D" id="2.60.120.260">
    <property type="entry name" value="Galactose-binding domain-like"/>
    <property type="match status" value="2"/>
</dbReference>
<protein>
    <recommendedName>
        <fullName evidence="2">CBM-cenC domain-containing protein</fullName>
    </recommendedName>
</protein>
<accession>A0A3B0CL44</accession>
<evidence type="ECO:0000259" key="2">
    <source>
        <dbReference type="Pfam" id="PF02018"/>
    </source>
</evidence>
<evidence type="ECO:0000256" key="1">
    <source>
        <dbReference type="ARBA" id="ARBA00022801"/>
    </source>
</evidence>
<sequence>MTYPKKRLPNLILIVCLLAQSLLLSLGWPERAGAENLNPNLMQNPGFEQASGNVPEHWQAMGGWGVSGVALSSQAHSGSRAASVSSGALTNPWVLQKVPVEAGSTYEFSTWFKSSGVQGKGVVLKVEFYSSESGGSANWVFEKFGPYIRETTGDWQPYKFRLQAPEGAVVAVVYLRLWGTGTVLFDDAAVKLVNLTMSTDQIVYYSDVTEGKAVIRNRFTDGVYTGKTIGIRITDAVNGTVIHSVYGMAAQPDMTLTFDPRGMSLNTPYEVETVLSDSDQTVIDRASARIYRYNRPTTLPAGGLIRVDGEPFFPVIAYHANVEQYPLLHEIGVNTVQGVNAGTTAAIRQAMDAAHANGLKVLFPLYYYMNITQDLTKMAQYVAEFKDHPALLAWMTIDEPSGNGVTAEQTAAAYAIVRALDPKHPVYTVEGDRNEYANYGRVPDVLTVDSYPLPNRPIANVGDDVRRAAEAAKAGRPVWSILQTFAYPPPSAWTYLPTIAEVRNMAYQSLLAGATGLGYYALNDPGWSLADSALWPGLKRFAPELGLMADLSRLTPADHRNEDGVEWAVWDKAGELYVVAVNKTDQTKAVSVALPETGYHAELLYGDYPASYDDPTRQLNVTLDARQTSVYKLTPYRTMADQTFSLLGQAEGLSSHPHWRNKVSRLAEDMETIAEQLAGTASDLNDIAADAAKAVKTMEQLKSWIEGQSDPGLGGNRDAMTSLLNQAIGKMSPLAAAQVGLRLDIVPEEAIGGNEAKVIVRAVNRGQTDVNDVAWTIRFPESFQLPSASGAIGTLQSGQTYEKELTFAVPPGVSQAVYNAKGEVSFQYRGVRLHIGAAKGFGTSPLLETALVPADVTVTGPGNVPFSVRLANRSGSAVTAELRADVPAEIGLSLPAAVQLQADGSVTVQGSVYLKSANTADGAYTVAIQSSVGGHLFNTRPLTVNVKRNMVNNPGFETSAANGSSPAGWSMGKGYWDDASAHGGARSVKLVPDTANANNFIASSAIPLVAGKSYKLSGWLKHEASAGQISFGVRYVNAAGATISYQLPVVPASADWTYREVPLAIPAGTAQVYVNFRMNQSASGPAWLDDVSLVESLTP</sequence>
<dbReference type="InterPro" id="IPR017853">
    <property type="entry name" value="GH"/>
</dbReference>
<feature type="domain" description="CBM-cenC" evidence="2">
    <location>
        <begin position="949"/>
        <end position="1078"/>
    </location>
</feature>
<proteinExistence type="predicted"/>
<keyword evidence="1" id="KW-0378">Hydrolase</keyword>
<reference evidence="3 4" key="1">
    <citation type="journal article" date="2007" name="Int. J. Syst. Evol. Microbiol.">
        <title>Paenibacillus ginsengarvi sp. nov., isolated from soil from ginseng cultivation.</title>
        <authorList>
            <person name="Yoon M.H."/>
            <person name="Ten L.N."/>
            <person name="Im W.T."/>
        </authorList>
    </citation>
    <scope>NUCLEOTIDE SEQUENCE [LARGE SCALE GENOMIC DNA]</scope>
    <source>
        <strain evidence="3 4">KCTC 13059</strain>
    </source>
</reference>
<dbReference type="Gene3D" id="3.20.20.80">
    <property type="entry name" value="Glycosidases"/>
    <property type="match status" value="1"/>
</dbReference>
<name>A0A3B0CL44_9BACL</name>
<keyword evidence="4" id="KW-1185">Reference proteome</keyword>
<dbReference type="Proteomes" id="UP000282311">
    <property type="component" value="Unassembled WGS sequence"/>
</dbReference>